<protein>
    <recommendedName>
        <fullName evidence="1">Heterokaryon incompatibility domain-containing protein</fullName>
    </recommendedName>
</protein>
<reference evidence="2" key="1">
    <citation type="submission" date="2019-04" db="EMBL/GenBank/DDBJ databases">
        <title>Sequencing of skin fungus with MAO and IRED activity.</title>
        <authorList>
            <person name="Marsaioli A.J."/>
            <person name="Bonatto J.M.C."/>
            <person name="Reis Junior O."/>
        </authorList>
    </citation>
    <scope>NUCLEOTIDE SEQUENCE</scope>
    <source>
        <strain evidence="2">28M1</strain>
    </source>
</reference>
<dbReference type="InterPro" id="IPR010730">
    <property type="entry name" value="HET"/>
</dbReference>
<keyword evidence="3" id="KW-1185">Reference proteome</keyword>
<evidence type="ECO:0000313" key="3">
    <source>
        <dbReference type="Proteomes" id="UP000758155"/>
    </source>
</evidence>
<dbReference type="PANTHER" id="PTHR24148:SF64">
    <property type="entry name" value="HETEROKARYON INCOMPATIBILITY DOMAIN-CONTAINING PROTEIN"/>
    <property type="match status" value="1"/>
</dbReference>
<feature type="domain" description="Heterokaryon incompatibility" evidence="1">
    <location>
        <begin position="2"/>
        <end position="97"/>
    </location>
</feature>
<dbReference type="Pfam" id="PF06985">
    <property type="entry name" value="HET"/>
    <property type="match status" value="1"/>
</dbReference>
<evidence type="ECO:0000313" key="2">
    <source>
        <dbReference type="EMBL" id="KAF3038126.1"/>
    </source>
</evidence>
<dbReference type="Proteomes" id="UP000758155">
    <property type="component" value="Unassembled WGS sequence"/>
</dbReference>
<proteinExistence type="predicted"/>
<name>A0A9P4WNU4_9PLEO</name>
<accession>A0A9P4WNU4</accession>
<comment type="caution">
    <text evidence="2">The sequence shown here is derived from an EMBL/GenBank/DDBJ whole genome shotgun (WGS) entry which is preliminary data.</text>
</comment>
<dbReference type="PANTHER" id="PTHR24148">
    <property type="entry name" value="ANKYRIN REPEAT DOMAIN-CONTAINING PROTEIN 39 HOMOLOG-RELATED"/>
    <property type="match status" value="1"/>
</dbReference>
<gene>
    <name evidence="2" type="ORF">E8E12_005829</name>
</gene>
<dbReference type="AlphaFoldDB" id="A0A9P4WNU4"/>
<dbReference type="EMBL" id="SWKV01000038">
    <property type="protein sequence ID" value="KAF3038126.1"/>
    <property type="molecule type" value="Genomic_DNA"/>
</dbReference>
<dbReference type="InterPro" id="IPR052895">
    <property type="entry name" value="HetReg/Transcr_Mod"/>
</dbReference>
<sequence>MAEKAHQLAFMGRIYAVARRVLVGMGPDRDGNASRASSLLSDLRKRVDDEVAQSGQITWGVISNSSPDDPLLDDERWSSLEILLQLPWFQRGWVVRETGLARKCAACWLGGRDVQIARLPSLYQPLTPHLDAYWDRHNDVARIFHEYGPWQPNRPLDYLSRGRYLHFTDRRDIIFAFLDLATSEEPRLSLNYDQPPRKVFHDFAAHYLRTTGDVTLLEYIAHGDQINKNDLASWVPNWDHLDADTYRDDIGDRYGHSSLMPAYGSFRKPEVLDEELLRVHGAVLDTVEDLLDTFHSATTTPRVIFGLWCHVKDDSSLATFSAEFLAGCFAVAISRNGFEVPLGWWGPCKEAYVQQLLHPTFEAGVLQWNGDYQHVEQN</sequence>
<organism evidence="2 3">
    <name type="scientific">Didymella heteroderae</name>
    <dbReference type="NCBI Taxonomy" id="1769908"/>
    <lineage>
        <taxon>Eukaryota</taxon>
        <taxon>Fungi</taxon>
        <taxon>Dikarya</taxon>
        <taxon>Ascomycota</taxon>
        <taxon>Pezizomycotina</taxon>
        <taxon>Dothideomycetes</taxon>
        <taxon>Pleosporomycetidae</taxon>
        <taxon>Pleosporales</taxon>
        <taxon>Pleosporineae</taxon>
        <taxon>Didymellaceae</taxon>
        <taxon>Didymella</taxon>
    </lineage>
</organism>
<evidence type="ECO:0000259" key="1">
    <source>
        <dbReference type="Pfam" id="PF06985"/>
    </source>
</evidence>